<evidence type="ECO:0000256" key="3">
    <source>
        <dbReference type="PIRSR" id="PIRSR613078-2"/>
    </source>
</evidence>
<reference evidence="4" key="2">
    <citation type="submission" date="2020-09" db="EMBL/GenBank/DDBJ databases">
        <authorList>
            <person name="Sun Q."/>
            <person name="Zhou Y."/>
        </authorList>
    </citation>
    <scope>NUCLEOTIDE SEQUENCE</scope>
    <source>
        <strain evidence="4">CGMCC 1.15179</strain>
    </source>
</reference>
<feature type="binding site" evidence="3">
    <location>
        <begin position="9"/>
        <end position="16"/>
    </location>
    <ligand>
        <name>substrate</name>
    </ligand>
</feature>
<dbReference type="PROSITE" id="PS00175">
    <property type="entry name" value="PG_MUTASE"/>
    <property type="match status" value="1"/>
</dbReference>
<organism evidence="4 5">
    <name type="scientific">Marinithermofilum abyssi</name>
    <dbReference type="NCBI Taxonomy" id="1571185"/>
    <lineage>
        <taxon>Bacteria</taxon>
        <taxon>Bacillati</taxon>
        <taxon>Bacillota</taxon>
        <taxon>Bacilli</taxon>
        <taxon>Bacillales</taxon>
        <taxon>Thermoactinomycetaceae</taxon>
        <taxon>Marinithermofilum</taxon>
    </lineage>
</organism>
<dbReference type="SMART" id="SM00855">
    <property type="entry name" value="PGAM"/>
    <property type="match status" value="1"/>
</dbReference>
<comment type="caution">
    <text evidence="4">The sequence shown here is derived from an EMBL/GenBank/DDBJ whole genome shotgun (WGS) entry which is preliminary data.</text>
</comment>
<dbReference type="InterPro" id="IPR003094">
    <property type="entry name" value="6Pfruct_kin"/>
</dbReference>
<dbReference type="Proteomes" id="UP000625210">
    <property type="component" value="Unassembled WGS sequence"/>
</dbReference>
<keyword evidence="1" id="KW-0378">Hydrolase</keyword>
<dbReference type="CDD" id="cd07067">
    <property type="entry name" value="HP_PGM_like"/>
    <property type="match status" value="1"/>
</dbReference>
<dbReference type="GO" id="GO:0006003">
    <property type="term" value="P:fructose 2,6-bisphosphate metabolic process"/>
    <property type="evidence" value="ECO:0007669"/>
    <property type="project" value="InterPro"/>
</dbReference>
<dbReference type="GO" id="GO:0005829">
    <property type="term" value="C:cytosol"/>
    <property type="evidence" value="ECO:0007669"/>
    <property type="project" value="TreeGrafter"/>
</dbReference>
<protein>
    <submittedName>
        <fullName evidence="4">Alpha-ribazole phosphatase</fullName>
    </submittedName>
</protein>
<feature type="binding site" evidence="3">
    <location>
        <position position="59"/>
    </location>
    <ligand>
        <name>substrate</name>
    </ligand>
</feature>
<dbReference type="InterPro" id="IPR029033">
    <property type="entry name" value="His_PPase_superfam"/>
</dbReference>
<dbReference type="GO" id="GO:0005524">
    <property type="term" value="F:ATP binding"/>
    <property type="evidence" value="ECO:0007669"/>
    <property type="project" value="InterPro"/>
</dbReference>
<dbReference type="EMBL" id="BMHQ01000007">
    <property type="protein sequence ID" value="GGE19646.1"/>
    <property type="molecule type" value="Genomic_DNA"/>
</dbReference>
<dbReference type="PANTHER" id="PTHR46517:SF1">
    <property type="entry name" value="FRUCTOSE-2,6-BISPHOSPHATASE TIGAR"/>
    <property type="match status" value="1"/>
</dbReference>
<dbReference type="Gene3D" id="3.40.50.1240">
    <property type="entry name" value="Phosphoglycerate mutase-like"/>
    <property type="match status" value="1"/>
</dbReference>
<dbReference type="GO" id="GO:0004331">
    <property type="term" value="F:fructose-2,6-bisphosphate 2-phosphatase activity"/>
    <property type="evidence" value="ECO:0007669"/>
    <property type="project" value="TreeGrafter"/>
</dbReference>
<dbReference type="SUPFAM" id="SSF53254">
    <property type="entry name" value="Phosphoglycerate mutase-like"/>
    <property type="match status" value="1"/>
</dbReference>
<dbReference type="PANTHER" id="PTHR46517">
    <property type="entry name" value="FRUCTOSE-2,6-BISPHOSPHATASE TIGAR"/>
    <property type="match status" value="1"/>
</dbReference>
<dbReference type="RefSeq" id="WP_188647941.1">
    <property type="nucleotide sequence ID" value="NZ_BMHQ01000007.1"/>
</dbReference>
<proteinExistence type="predicted"/>
<dbReference type="GO" id="GO:0045820">
    <property type="term" value="P:negative regulation of glycolytic process"/>
    <property type="evidence" value="ECO:0007669"/>
    <property type="project" value="TreeGrafter"/>
</dbReference>
<feature type="active site" description="Proton donor/acceptor" evidence="2">
    <location>
        <position position="83"/>
    </location>
</feature>
<evidence type="ECO:0000256" key="2">
    <source>
        <dbReference type="PIRSR" id="PIRSR613078-1"/>
    </source>
</evidence>
<keyword evidence="5" id="KW-1185">Reference proteome</keyword>
<accession>A0A8J2VIX6</accession>
<dbReference type="InterPro" id="IPR051695">
    <property type="entry name" value="Phosphoglycerate_Mutase"/>
</dbReference>
<dbReference type="GO" id="GO:0043456">
    <property type="term" value="P:regulation of pentose-phosphate shunt"/>
    <property type="evidence" value="ECO:0007669"/>
    <property type="project" value="TreeGrafter"/>
</dbReference>
<dbReference type="Pfam" id="PF00300">
    <property type="entry name" value="His_Phos_1"/>
    <property type="match status" value="1"/>
</dbReference>
<evidence type="ECO:0000313" key="5">
    <source>
        <dbReference type="Proteomes" id="UP000625210"/>
    </source>
</evidence>
<name>A0A8J2VIX6_9BACL</name>
<feature type="active site" description="Tele-phosphohistidine intermediate" evidence="2">
    <location>
        <position position="10"/>
    </location>
</feature>
<sequence>METQVYLIRHGETMWNREKRIQGHRNIPLSQEGVRQAVKLAAAMQDTSLDAIYSSDLDRAVQTAQFIAEGKGLPVTKMPELRERHFGQWEGCTLDEIQEQYPLEWREVWHKGGAYDIEPFEHTRGRMLNQVRQLVDRHPGETIAVVSHGGSINAVLDVLTEGEYGPGKHRLGNTSVTRLVYHPKRGWSVIKVNCTVHLTESSQTAL</sequence>
<reference evidence="4" key="1">
    <citation type="journal article" date="2014" name="Int. J. Syst. Evol. Microbiol.">
        <title>Complete genome sequence of Corynebacterium casei LMG S-19264T (=DSM 44701T), isolated from a smear-ripened cheese.</title>
        <authorList>
            <consortium name="US DOE Joint Genome Institute (JGI-PGF)"/>
            <person name="Walter F."/>
            <person name="Albersmeier A."/>
            <person name="Kalinowski J."/>
            <person name="Ruckert C."/>
        </authorList>
    </citation>
    <scope>NUCLEOTIDE SEQUENCE</scope>
    <source>
        <strain evidence="4">CGMCC 1.15179</strain>
    </source>
</reference>
<dbReference type="InterPro" id="IPR013078">
    <property type="entry name" value="His_Pase_superF_clade-1"/>
</dbReference>
<dbReference type="InterPro" id="IPR001345">
    <property type="entry name" value="PG/BPGM_mutase_AS"/>
</dbReference>
<dbReference type="AlphaFoldDB" id="A0A8J2VIX6"/>
<evidence type="ECO:0000313" key="4">
    <source>
        <dbReference type="EMBL" id="GGE19646.1"/>
    </source>
</evidence>
<evidence type="ECO:0000256" key="1">
    <source>
        <dbReference type="ARBA" id="ARBA00022801"/>
    </source>
</evidence>
<dbReference type="PRINTS" id="PR00991">
    <property type="entry name" value="6PFRUCTKNASE"/>
</dbReference>
<gene>
    <name evidence="4" type="ORF">GCM10011571_21980</name>
</gene>